<accession>N1PZH2</accession>
<gene>
    <name evidence="2" type="ORF">DOTSEDRAFT_76345</name>
</gene>
<dbReference type="AlphaFoldDB" id="N1PZH2"/>
<evidence type="ECO:0000313" key="2">
    <source>
        <dbReference type="EMBL" id="EME48827.1"/>
    </source>
</evidence>
<proteinExistence type="predicted"/>
<dbReference type="Proteomes" id="UP000016933">
    <property type="component" value="Unassembled WGS sequence"/>
</dbReference>
<protein>
    <submittedName>
        <fullName evidence="2">Uncharacterized protein</fullName>
    </submittedName>
</protein>
<name>N1PZH2_DOTSN</name>
<sequence>MAWQSSAATAVQRSSTANDVRRLGEHSRQNEAERRRQAHVAHSYRLVTMDALPLSACHALNHSLVAAVLSRARMRRRRDYDDNDEIMVMMMTMMRRQDAATKLNQQLASQAPRRCRTRVQKKRFGFNRARLVHTPRPVRVAQRDRPLMRRQRRAGPDSPTPIVRHANACCSPYPHTVHTVPTNGCPLYIYANARRPDAWTVSSPSTAIRTPGT</sequence>
<feature type="region of interest" description="Disordered" evidence="1">
    <location>
        <begin position="1"/>
        <end position="39"/>
    </location>
</feature>
<evidence type="ECO:0000313" key="3">
    <source>
        <dbReference type="Proteomes" id="UP000016933"/>
    </source>
</evidence>
<reference evidence="3" key="1">
    <citation type="journal article" date="2012" name="PLoS Genet.">
        <title>The genomes of the fungal plant pathogens Cladosporium fulvum and Dothistroma septosporum reveal adaptation to different hosts and lifestyles but also signatures of common ancestry.</title>
        <authorList>
            <person name="de Wit P.J.G.M."/>
            <person name="van der Burgt A."/>
            <person name="Oekmen B."/>
            <person name="Stergiopoulos I."/>
            <person name="Abd-Elsalam K.A."/>
            <person name="Aerts A.L."/>
            <person name="Bahkali A.H."/>
            <person name="Beenen H.G."/>
            <person name="Chettri P."/>
            <person name="Cox M.P."/>
            <person name="Datema E."/>
            <person name="de Vries R.P."/>
            <person name="Dhillon B."/>
            <person name="Ganley A.R."/>
            <person name="Griffiths S.A."/>
            <person name="Guo Y."/>
            <person name="Hamelin R.C."/>
            <person name="Henrissat B."/>
            <person name="Kabir M.S."/>
            <person name="Jashni M.K."/>
            <person name="Kema G."/>
            <person name="Klaubauf S."/>
            <person name="Lapidus A."/>
            <person name="Levasseur A."/>
            <person name="Lindquist E."/>
            <person name="Mehrabi R."/>
            <person name="Ohm R.A."/>
            <person name="Owen T.J."/>
            <person name="Salamov A."/>
            <person name="Schwelm A."/>
            <person name="Schijlen E."/>
            <person name="Sun H."/>
            <person name="van den Burg H.A."/>
            <person name="van Ham R.C.H.J."/>
            <person name="Zhang S."/>
            <person name="Goodwin S.B."/>
            <person name="Grigoriev I.V."/>
            <person name="Collemare J."/>
            <person name="Bradshaw R.E."/>
        </authorList>
    </citation>
    <scope>NUCLEOTIDE SEQUENCE [LARGE SCALE GENOMIC DNA]</scope>
    <source>
        <strain evidence="3">NZE10 / CBS 128990</strain>
    </source>
</reference>
<keyword evidence="3" id="KW-1185">Reference proteome</keyword>
<evidence type="ECO:0000256" key="1">
    <source>
        <dbReference type="SAM" id="MobiDB-lite"/>
    </source>
</evidence>
<feature type="compositionally biased region" description="Basic and acidic residues" evidence="1">
    <location>
        <begin position="19"/>
        <end position="35"/>
    </location>
</feature>
<dbReference type="EMBL" id="KB446535">
    <property type="protein sequence ID" value="EME48827.1"/>
    <property type="molecule type" value="Genomic_DNA"/>
</dbReference>
<feature type="compositionally biased region" description="Polar residues" evidence="1">
    <location>
        <begin position="1"/>
        <end position="18"/>
    </location>
</feature>
<reference evidence="2 3" key="2">
    <citation type="journal article" date="2012" name="PLoS Pathog.">
        <title>Diverse lifestyles and strategies of plant pathogenesis encoded in the genomes of eighteen Dothideomycetes fungi.</title>
        <authorList>
            <person name="Ohm R.A."/>
            <person name="Feau N."/>
            <person name="Henrissat B."/>
            <person name="Schoch C.L."/>
            <person name="Horwitz B.A."/>
            <person name="Barry K.W."/>
            <person name="Condon B.J."/>
            <person name="Copeland A.C."/>
            <person name="Dhillon B."/>
            <person name="Glaser F."/>
            <person name="Hesse C.N."/>
            <person name="Kosti I."/>
            <person name="LaButti K."/>
            <person name="Lindquist E.A."/>
            <person name="Lucas S."/>
            <person name="Salamov A.A."/>
            <person name="Bradshaw R.E."/>
            <person name="Ciuffetti L."/>
            <person name="Hamelin R.C."/>
            <person name="Kema G.H.J."/>
            <person name="Lawrence C."/>
            <person name="Scott J.A."/>
            <person name="Spatafora J.W."/>
            <person name="Turgeon B.G."/>
            <person name="de Wit P.J.G.M."/>
            <person name="Zhong S."/>
            <person name="Goodwin S.B."/>
            <person name="Grigoriev I.V."/>
        </authorList>
    </citation>
    <scope>NUCLEOTIDE SEQUENCE [LARGE SCALE GENOMIC DNA]</scope>
    <source>
        <strain evidence="3">NZE10 / CBS 128990</strain>
    </source>
</reference>
<dbReference type="HOGENOM" id="CLU_1294373_0_0_1"/>
<organism evidence="2 3">
    <name type="scientific">Dothistroma septosporum (strain NZE10 / CBS 128990)</name>
    <name type="common">Red band needle blight fungus</name>
    <name type="synonym">Mycosphaerella pini</name>
    <dbReference type="NCBI Taxonomy" id="675120"/>
    <lineage>
        <taxon>Eukaryota</taxon>
        <taxon>Fungi</taxon>
        <taxon>Dikarya</taxon>
        <taxon>Ascomycota</taxon>
        <taxon>Pezizomycotina</taxon>
        <taxon>Dothideomycetes</taxon>
        <taxon>Dothideomycetidae</taxon>
        <taxon>Mycosphaerellales</taxon>
        <taxon>Mycosphaerellaceae</taxon>
        <taxon>Dothistroma</taxon>
    </lineage>
</organism>